<dbReference type="InterPro" id="IPR000515">
    <property type="entry name" value="MetI-like"/>
</dbReference>
<evidence type="ECO:0000259" key="11">
    <source>
        <dbReference type="PROSITE" id="PS50928"/>
    </source>
</evidence>
<organism evidence="12 13">
    <name type="scientific">Candidatus Terraquivivens tikiterensis</name>
    <dbReference type="NCBI Taxonomy" id="1980982"/>
    <lineage>
        <taxon>Archaea</taxon>
        <taxon>Nitrososphaerota</taxon>
        <taxon>Candidatus Wolframiiraptoraceae</taxon>
        <taxon>Candidatus Terraquivivens</taxon>
    </lineage>
</organism>
<comment type="similarity">
    <text evidence="2 10">Belongs to the binding-protein-dependent transport system permease family. CysTW subfamily.</text>
</comment>
<dbReference type="GO" id="GO:0005315">
    <property type="term" value="F:phosphate transmembrane transporter activity"/>
    <property type="evidence" value="ECO:0007669"/>
    <property type="project" value="InterPro"/>
</dbReference>
<dbReference type="PANTHER" id="PTHR30425">
    <property type="entry name" value="PHOSPHATE TRANSPORT SYSTEM PERMEASE PROTEIN PST"/>
    <property type="match status" value="1"/>
</dbReference>
<evidence type="ECO:0000313" key="13">
    <source>
        <dbReference type="Proteomes" id="UP000244066"/>
    </source>
</evidence>
<evidence type="ECO:0000256" key="2">
    <source>
        <dbReference type="ARBA" id="ARBA00007069"/>
    </source>
</evidence>
<keyword evidence="8 9" id="KW-0472">Membrane</keyword>
<gene>
    <name evidence="12" type="ORF">B9J98_03785</name>
</gene>
<dbReference type="GO" id="GO:0006817">
    <property type="term" value="P:phosphate ion transport"/>
    <property type="evidence" value="ECO:0007669"/>
    <property type="project" value="UniProtKB-KW"/>
</dbReference>
<dbReference type="PANTHER" id="PTHR30425:SF1">
    <property type="entry name" value="PHOSPHATE TRANSPORT SYSTEM PERMEASE PROTEIN PSTC"/>
    <property type="match status" value="1"/>
</dbReference>
<dbReference type="InterPro" id="IPR011864">
    <property type="entry name" value="Phosphate_PstC"/>
</dbReference>
<feature type="transmembrane region" description="Helical" evidence="9">
    <location>
        <begin position="67"/>
        <end position="93"/>
    </location>
</feature>
<evidence type="ECO:0000313" key="12">
    <source>
        <dbReference type="EMBL" id="PUA32704.1"/>
    </source>
</evidence>
<protein>
    <recommendedName>
        <fullName evidence="10">Phosphate transport system permease protein</fullName>
    </recommendedName>
</protein>
<evidence type="ECO:0000256" key="1">
    <source>
        <dbReference type="ARBA" id="ARBA00004651"/>
    </source>
</evidence>
<dbReference type="CDD" id="cd06261">
    <property type="entry name" value="TM_PBP2"/>
    <property type="match status" value="1"/>
</dbReference>
<evidence type="ECO:0000256" key="8">
    <source>
        <dbReference type="ARBA" id="ARBA00023136"/>
    </source>
</evidence>
<dbReference type="SUPFAM" id="SSF161098">
    <property type="entry name" value="MetI-like"/>
    <property type="match status" value="1"/>
</dbReference>
<comment type="subcellular location">
    <subcellularLocation>
        <location evidence="1 9">Cell membrane</location>
        <topology evidence="1 9">Multi-pass membrane protein</topology>
    </subcellularLocation>
</comment>
<dbReference type="AlphaFoldDB" id="A0A2R7Y5B1"/>
<evidence type="ECO:0000256" key="5">
    <source>
        <dbReference type="ARBA" id="ARBA00022592"/>
    </source>
</evidence>
<dbReference type="Pfam" id="PF00528">
    <property type="entry name" value="BPD_transp_1"/>
    <property type="match status" value="1"/>
</dbReference>
<dbReference type="GO" id="GO:0005886">
    <property type="term" value="C:plasma membrane"/>
    <property type="evidence" value="ECO:0007669"/>
    <property type="project" value="UniProtKB-SubCell"/>
</dbReference>
<feature type="domain" description="ABC transmembrane type-1" evidence="11">
    <location>
        <begin position="68"/>
        <end position="292"/>
    </location>
</feature>
<dbReference type="InterPro" id="IPR051124">
    <property type="entry name" value="Phosphate_Transport_Permease"/>
</dbReference>
<reference evidence="12 13" key="1">
    <citation type="submission" date="2017-04" db="EMBL/GenBank/DDBJ databases">
        <title>Draft Aigarchaeota genome from a New Zealand hot spring.</title>
        <authorList>
            <person name="Reysenbach A.-L."/>
            <person name="Donaho J.A."/>
            <person name="Gerhart J."/>
            <person name="Kelley J.F."/>
            <person name="Kouba K."/>
            <person name="Podar M."/>
            <person name="Stott M."/>
        </authorList>
    </citation>
    <scope>NUCLEOTIDE SEQUENCE [LARGE SCALE GENOMIC DNA]</scope>
    <source>
        <strain evidence="12">NZ13_MG1</strain>
    </source>
</reference>
<name>A0A2R7Y5B1_9ARCH</name>
<evidence type="ECO:0000256" key="4">
    <source>
        <dbReference type="ARBA" id="ARBA00022475"/>
    </source>
</evidence>
<dbReference type="InterPro" id="IPR035906">
    <property type="entry name" value="MetI-like_sf"/>
</dbReference>
<dbReference type="NCBIfam" id="TIGR02138">
    <property type="entry name" value="phosphate_pstC"/>
    <property type="match status" value="1"/>
</dbReference>
<feature type="transmembrane region" description="Helical" evidence="9">
    <location>
        <begin position="271"/>
        <end position="296"/>
    </location>
</feature>
<comment type="caution">
    <text evidence="12">The sequence shown here is derived from an EMBL/GenBank/DDBJ whole genome shotgun (WGS) entry which is preliminary data.</text>
</comment>
<dbReference type="PROSITE" id="PS50928">
    <property type="entry name" value="ABC_TM1"/>
    <property type="match status" value="1"/>
</dbReference>
<proteinExistence type="inferred from homology"/>
<keyword evidence="7 9" id="KW-1133">Transmembrane helix</keyword>
<dbReference type="EMBL" id="NDWU01000007">
    <property type="protein sequence ID" value="PUA32704.1"/>
    <property type="molecule type" value="Genomic_DNA"/>
</dbReference>
<evidence type="ECO:0000256" key="3">
    <source>
        <dbReference type="ARBA" id="ARBA00022448"/>
    </source>
</evidence>
<keyword evidence="5 10" id="KW-0592">Phosphate transport</keyword>
<keyword evidence="4 10" id="KW-1003">Cell membrane</keyword>
<sequence>MSGMAAMRKSIFILLGGFALFLVLILPFYLFGELYGASEFLSKFSFLDFILGREWSLPEQRYGALQAIYGTLITAGLALLIAAPISIASAVAMSELLPERVSDRLGVLIDTIAAIPSVVVGLWGVLSLGPFLSNTLYRFLVENLGFLPIFQATMLTAYNKLTAALVLGYMIMPFAVSVIKENLRLVPMEIKEAAYALGFTRWEVVRITLSYVKPGIFAALMLALGRAVAEAVAVSMVIGNTCSFSVSLLEPACTLTTLIINNFAEATGTEAAALIGLGLVLFAISTSIVLVSRLVYSKLLGGYMR</sequence>
<feature type="transmembrane region" description="Helical" evidence="9">
    <location>
        <begin position="216"/>
        <end position="238"/>
    </location>
</feature>
<keyword evidence="3 9" id="KW-0813">Transport</keyword>
<evidence type="ECO:0000256" key="10">
    <source>
        <dbReference type="RuleBase" id="RU363054"/>
    </source>
</evidence>
<dbReference type="Gene3D" id="1.10.3720.10">
    <property type="entry name" value="MetI-like"/>
    <property type="match status" value="1"/>
</dbReference>
<comment type="caution">
    <text evidence="10">Lacks conserved residue(s) required for the propagation of feature annotation.</text>
</comment>
<evidence type="ECO:0000256" key="6">
    <source>
        <dbReference type="ARBA" id="ARBA00022692"/>
    </source>
</evidence>
<dbReference type="Proteomes" id="UP000244066">
    <property type="component" value="Unassembled WGS sequence"/>
</dbReference>
<feature type="transmembrane region" description="Helical" evidence="9">
    <location>
        <begin position="12"/>
        <end position="31"/>
    </location>
</feature>
<comment type="function">
    <text evidence="10">Part of the binding-protein-dependent transport system for phosphate; probably responsible for the translocation of the substrate across the membrane.</text>
</comment>
<evidence type="ECO:0000256" key="9">
    <source>
        <dbReference type="RuleBase" id="RU363032"/>
    </source>
</evidence>
<feature type="transmembrane region" description="Helical" evidence="9">
    <location>
        <begin position="105"/>
        <end position="126"/>
    </location>
</feature>
<keyword evidence="6 9" id="KW-0812">Transmembrane</keyword>
<accession>A0A2R7Y5B1</accession>
<evidence type="ECO:0000256" key="7">
    <source>
        <dbReference type="ARBA" id="ARBA00022989"/>
    </source>
</evidence>